<proteinExistence type="predicted"/>
<accession>A0ABV7ZBT9</accession>
<evidence type="ECO:0000313" key="2">
    <source>
        <dbReference type="Proteomes" id="UP001595803"/>
    </source>
</evidence>
<protein>
    <submittedName>
        <fullName evidence="1">Uncharacterized protein</fullName>
    </submittedName>
</protein>
<dbReference type="Proteomes" id="UP001595803">
    <property type="component" value="Unassembled WGS sequence"/>
</dbReference>
<evidence type="ECO:0000313" key="1">
    <source>
        <dbReference type="EMBL" id="MFC3833803.1"/>
    </source>
</evidence>
<gene>
    <name evidence="1" type="ORF">ACFOSB_13125</name>
</gene>
<keyword evidence="2" id="KW-1185">Reference proteome</keyword>
<reference evidence="2" key="1">
    <citation type="journal article" date="2019" name="Int. J. Syst. Evol. Microbiol.">
        <title>The Global Catalogue of Microorganisms (GCM) 10K type strain sequencing project: providing services to taxonomists for standard genome sequencing and annotation.</title>
        <authorList>
            <consortium name="The Broad Institute Genomics Platform"/>
            <consortium name="The Broad Institute Genome Sequencing Center for Infectious Disease"/>
            <person name="Wu L."/>
            <person name="Ma J."/>
        </authorList>
    </citation>
    <scope>NUCLEOTIDE SEQUENCE [LARGE SCALE GENOMIC DNA]</scope>
    <source>
        <strain evidence="2">CCTCC AB 2017081</strain>
    </source>
</reference>
<comment type="caution">
    <text evidence="1">The sequence shown here is derived from an EMBL/GenBank/DDBJ whole genome shotgun (WGS) entry which is preliminary data.</text>
</comment>
<name>A0ABV7ZBT9_9DEIO</name>
<dbReference type="EMBL" id="JBHRZG010000014">
    <property type="protein sequence ID" value="MFC3833803.1"/>
    <property type="molecule type" value="Genomic_DNA"/>
</dbReference>
<sequence>MTETNDSRSHTPLGHLCDFRDLPNPDKAVKSCQIFLEARLPTHQISGGWENGPGNEYDYICQPPLALEEAVTLEQDVRAWARDQGFDFCTCYLESHIRTLGEVQENE</sequence>
<organism evidence="1 2">
    <name type="scientific">Deinococcus rufus</name>
    <dbReference type="NCBI Taxonomy" id="2136097"/>
    <lineage>
        <taxon>Bacteria</taxon>
        <taxon>Thermotogati</taxon>
        <taxon>Deinococcota</taxon>
        <taxon>Deinococci</taxon>
        <taxon>Deinococcales</taxon>
        <taxon>Deinococcaceae</taxon>
        <taxon>Deinococcus</taxon>
    </lineage>
</organism>